<dbReference type="AlphaFoldDB" id="A0A143H9I0"/>
<dbReference type="InterPro" id="IPR020516">
    <property type="entry name" value="Uncharacterised_YxcD"/>
</dbReference>
<proteinExistence type="predicted"/>
<reference evidence="2" key="2">
    <citation type="submission" date="2016-03" db="EMBL/GenBank/DDBJ databases">
        <authorList>
            <person name="Ploux O."/>
        </authorList>
    </citation>
    <scope>NUCLEOTIDE SEQUENCE [LARGE SCALE GENOMIC DNA]</scope>
    <source>
        <strain evidence="2">PP9</strain>
    </source>
</reference>
<dbReference type="KEGG" id="rst:ATY39_00950"/>
<sequence>METIVLSEDQLINALCVYHARQINVMPENVEIELCFDDDEGYSADAYYNNRQDTYRVANMLSAIRAYLQEETNVDPYAASIRLEIDDEEGMIAVIE</sequence>
<accession>A0A143H9I0</accession>
<gene>
    <name evidence="1" type="ORF">ATY39_00950</name>
</gene>
<name>A0A143H9I0_9BACL</name>
<evidence type="ECO:0000313" key="1">
    <source>
        <dbReference type="EMBL" id="AMW98109.1"/>
    </source>
</evidence>
<dbReference type="Proteomes" id="UP000076021">
    <property type="component" value="Chromosome"/>
</dbReference>
<dbReference type="RefSeq" id="WP_066784491.1">
    <property type="nucleotide sequence ID" value="NZ_BJVD01000001.1"/>
</dbReference>
<dbReference type="OrthoDB" id="2360753at2"/>
<evidence type="ECO:0000313" key="2">
    <source>
        <dbReference type="Proteomes" id="UP000076021"/>
    </source>
</evidence>
<reference evidence="1 2" key="1">
    <citation type="journal article" date="2016" name="Genome Announc.">
        <title>Whole-Genome Sequence of Rummeliibacillus stabekisii Strain PP9 Isolated from Antarctic Soil.</title>
        <authorList>
            <person name="da Mota F.F."/>
            <person name="Vollu R.E."/>
            <person name="Jurelevicius D."/>
            <person name="Seldin L."/>
        </authorList>
    </citation>
    <scope>NUCLEOTIDE SEQUENCE [LARGE SCALE GENOMIC DNA]</scope>
    <source>
        <strain evidence="1 2">PP9</strain>
    </source>
</reference>
<dbReference type="Pfam" id="PF10850">
    <property type="entry name" value="DUF2653"/>
    <property type="match status" value="1"/>
</dbReference>
<dbReference type="STRING" id="241244.ATY39_00950"/>
<organism evidence="1 2">
    <name type="scientific">Rummeliibacillus stabekisii</name>
    <dbReference type="NCBI Taxonomy" id="241244"/>
    <lineage>
        <taxon>Bacteria</taxon>
        <taxon>Bacillati</taxon>
        <taxon>Bacillota</taxon>
        <taxon>Bacilli</taxon>
        <taxon>Bacillales</taxon>
        <taxon>Caryophanaceae</taxon>
        <taxon>Rummeliibacillus</taxon>
    </lineage>
</organism>
<keyword evidence="2" id="KW-1185">Reference proteome</keyword>
<protein>
    <submittedName>
        <fullName evidence="1">Uncharacterized protein</fullName>
    </submittedName>
</protein>
<dbReference type="EMBL" id="CP014806">
    <property type="protein sequence ID" value="AMW98109.1"/>
    <property type="molecule type" value="Genomic_DNA"/>
</dbReference>